<dbReference type="PANTHER" id="PTHR44329:SF214">
    <property type="entry name" value="PROTEIN KINASE DOMAIN-CONTAINING PROTEIN"/>
    <property type="match status" value="1"/>
</dbReference>
<evidence type="ECO:0000256" key="3">
    <source>
        <dbReference type="ARBA" id="ARBA00022741"/>
    </source>
</evidence>
<dbReference type="AlphaFoldDB" id="A0A6G0WLP1"/>
<comment type="similarity">
    <text evidence="7">Belongs to the protein kinase superfamily.</text>
</comment>
<dbReference type="Pfam" id="PF07714">
    <property type="entry name" value="PK_Tyr_Ser-Thr"/>
    <property type="match status" value="1"/>
</dbReference>
<keyword evidence="2" id="KW-0808">Transferase</keyword>
<dbReference type="EMBL" id="VJMJ01000180">
    <property type="protein sequence ID" value="KAF0728224.1"/>
    <property type="molecule type" value="Genomic_DNA"/>
</dbReference>
<feature type="binding site" evidence="6">
    <location>
        <position position="140"/>
    </location>
    <ligand>
        <name>ATP</name>
        <dbReference type="ChEBI" id="CHEBI:30616"/>
    </ligand>
</feature>
<dbReference type="SMART" id="SM00220">
    <property type="entry name" value="S_TKc"/>
    <property type="match status" value="1"/>
</dbReference>
<evidence type="ECO:0000256" key="2">
    <source>
        <dbReference type="ARBA" id="ARBA00022679"/>
    </source>
</evidence>
<dbReference type="Gene3D" id="1.10.510.10">
    <property type="entry name" value="Transferase(Phosphotransferase) domain 1"/>
    <property type="match status" value="1"/>
</dbReference>
<dbReference type="FunFam" id="3.30.200.20:FF:000180">
    <property type="entry name" value="serine/threonine-protein kinase STY46-like"/>
    <property type="match status" value="1"/>
</dbReference>
<dbReference type="SUPFAM" id="SSF56112">
    <property type="entry name" value="Protein kinase-like (PK-like)"/>
    <property type="match status" value="1"/>
</dbReference>
<name>A0A6G0WLP1_9STRA</name>
<dbReference type="GO" id="GO:0005524">
    <property type="term" value="F:ATP binding"/>
    <property type="evidence" value="ECO:0007669"/>
    <property type="project" value="UniProtKB-UniRule"/>
</dbReference>
<dbReference type="PROSITE" id="PS00108">
    <property type="entry name" value="PROTEIN_KINASE_ST"/>
    <property type="match status" value="1"/>
</dbReference>
<keyword evidence="4" id="KW-0418">Kinase</keyword>
<dbReference type="InterPro" id="IPR017441">
    <property type="entry name" value="Protein_kinase_ATP_BS"/>
</dbReference>
<dbReference type="VEuPathDB" id="FungiDB:AeMF1_014823"/>
<dbReference type="InterPro" id="IPR051681">
    <property type="entry name" value="Ser/Thr_Kinases-Pseudokinases"/>
</dbReference>
<dbReference type="OrthoDB" id="339325at2759"/>
<keyword evidence="11" id="KW-1185">Reference proteome</keyword>
<dbReference type="InterPro" id="IPR001245">
    <property type="entry name" value="Ser-Thr/Tyr_kinase_cat_dom"/>
</dbReference>
<dbReference type="GO" id="GO:0004674">
    <property type="term" value="F:protein serine/threonine kinase activity"/>
    <property type="evidence" value="ECO:0007669"/>
    <property type="project" value="UniProtKB-KW"/>
</dbReference>
<feature type="region of interest" description="Disordered" evidence="8">
    <location>
        <begin position="1"/>
        <end position="63"/>
    </location>
</feature>
<keyword evidence="5 6" id="KW-0067">ATP-binding</keyword>
<evidence type="ECO:0000259" key="9">
    <source>
        <dbReference type="PROSITE" id="PS50011"/>
    </source>
</evidence>
<evidence type="ECO:0000313" key="10">
    <source>
        <dbReference type="EMBL" id="KAF0728224.1"/>
    </source>
</evidence>
<dbReference type="InterPro" id="IPR000719">
    <property type="entry name" value="Prot_kinase_dom"/>
</dbReference>
<dbReference type="Gene3D" id="3.30.200.20">
    <property type="entry name" value="Phosphorylase Kinase, domain 1"/>
    <property type="match status" value="1"/>
</dbReference>
<sequence length="417" mass="47231">MGCTQSKPQQVKEPYAIPEAIPYNPPQNVREEQPAPRPNVQPPPPPPQSNSNNSTVSQGSLSRSMDAPLLRSSGEQKGAVTFTDFKDGEKVVVDSILETKIHLKMAAINFKELKLQKIIGQGAFGEVIKGTYHGTPVVVKRMVRQKIDRDNIRMFAEEIQLMMNLRHPNIVQFIGASWNSYSNICFVTEFLDRGDLYSVLKNPRIQLSWQQPLLNMAIDISRGMAYLHSMDPPIIHRDLKSMNILVSSSFGAKISDFGLSREKVLDDTMSVTGTPLWLPPEMIRAERYSEKADVYSYGIVLTELDTRRIPYHDIKNKMSSKKRIAGSQLMHMVAYEKLRPNLSPYCLDSVRALFERCTSDNPDERPTFEEIVADLETNVKREILQRSANQEIQVDADDPLVAMELGVKHVTHYTDDE</sequence>
<dbReference type="InterPro" id="IPR011009">
    <property type="entry name" value="Kinase-like_dom_sf"/>
</dbReference>
<evidence type="ECO:0000256" key="1">
    <source>
        <dbReference type="ARBA" id="ARBA00022527"/>
    </source>
</evidence>
<dbReference type="Proteomes" id="UP000481153">
    <property type="component" value="Unassembled WGS sequence"/>
</dbReference>
<reference evidence="10 11" key="1">
    <citation type="submission" date="2019-07" db="EMBL/GenBank/DDBJ databases">
        <title>Genomics analysis of Aphanomyces spp. identifies a new class of oomycete effector associated with host adaptation.</title>
        <authorList>
            <person name="Gaulin E."/>
        </authorList>
    </citation>
    <scope>NUCLEOTIDE SEQUENCE [LARGE SCALE GENOMIC DNA]</scope>
    <source>
        <strain evidence="10 11">ATCC 201684</strain>
    </source>
</reference>
<accession>A0A6G0WLP1</accession>
<protein>
    <recommendedName>
        <fullName evidence="9">Protein kinase domain-containing protein</fullName>
    </recommendedName>
</protein>
<evidence type="ECO:0000256" key="8">
    <source>
        <dbReference type="SAM" id="MobiDB-lite"/>
    </source>
</evidence>
<feature type="compositionally biased region" description="Low complexity" evidence="8">
    <location>
        <begin position="49"/>
        <end position="58"/>
    </location>
</feature>
<keyword evidence="1 7" id="KW-0723">Serine/threonine-protein kinase</keyword>
<evidence type="ECO:0000256" key="4">
    <source>
        <dbReference type="ARBA" id="ARBA00022777"/>
    </source>
</evidence>
<dbReference type="PROSITE" id="PS50011">
    <property type="entry name" value="PROTEIN_KINASE_DOM"/>
    <property type="match status" value="1"/>
</dbReference>
<evidence type="ECO:0000256" key="5">
    <source>
        <dbReference type="ARBA" id="ARBA00022840"/>
    </source>
</evidence>
<dbReference type="InterPro" id="IPR008271">
    <property type="entry name" value="Ser/Thr_kinase_AS"/>
</dbReference>
<dbReference type="PROSITE" id="PS00107">
    <property type="entry name" value="PROTEIN_KINASE_ATP"/>
    <property type="match status" value="1"/>
</dbReference>
<feature type="domain" description="Protein kinase" evidence="9">
    <location>
        <begin position="113"/>
        <end position="384"/>
    </location>
</feature>
<evidence type="ECO:0000256" key="6">
    <source>
        <dbReference type="PROSITE-ProRule" id="PRU10141"/>
    </source>
</evidence>
<evidence type="ECO:0000313" key="11">
    <source>
        <dbReference type="Proteomes" id="UP000481153"/>
    </source>
</evidence>
<proteinExistence type="inferred from homology"/>
<gene>
    <name evidence="10" type="ORF">Ae201684_013876</name>
</gene>
<evidence type="ECO:0000256" key="7">
    <source>
        <dbReference type="RuleBase" id="RU000304"/>
    </source>
</evidence>
<keyword evidence="3 6" id="KW-0547">Nucleotide-binding</keyword>
<dbReference type="CDD" id="cd13999">
    <property type="entry name" value="STKc_MAP3K-like"/>
    <property type="match status" value="1"/>
</dbReference>
<feature type="compositionally biased region" description="Pro residues" evidence="8">
    <location>
        <begin position="35"/>
        <end position="48"/>
    </location>
</feature>
<organism evidence="10 11">
    <name type="scientific">Aphanomyces euteiches</name>
    <dbReference type="NCBI Taxonomy" id="100861"/>
    <lineage>
        <taxon>Eukaryota</taxon>
        <taxon>Sar</taxon>
        <taxon>Stramenopiles</taxon>
        <taxon>Oomycota</taxon>
        <taxon>Saprolegniomycetes</taxon>
        <taxon>Saprolegniales</taxon>
        <taxon>Verrucalvaceae</taxon>
        <taxon>Aphanomyces</taxon>
    </lineage>
</organism>
<comment type="caution">
    <text evidence="10">The sequence shown here is derived from an EMBL/GenBank/DDBJ whole genome shotgun (WGS) entry which is preliminary data.</text>
</comment>
<dbReference type="PANTHER" id="PTHR44329">
    <property type="entry name" value="SERINE/THREONINE-PROTEIN KINASE TNNI3K-RELATED"/>
    <property type="match status" value="1"/>
</dbReference>